<name>A0A833SDH0_9HYME</name>
<dbReference type="PANTHER" id="PTHR11629">
    <property type="entry name" value="VACUOLAR PROTON ATPASES"/>
    <property type="match status" value="1"/>
</dbReference>
<gene>
    <name evidence="9" type="ORF">E2986_00209</name>
</gene>
<dbReference type="GO" id="GO:0046961">
    <property type="term" value="F:proton-transporting ATPase activity, rotational mechanism"/>
    <property type="evidence" value="ECO:0007669"/>
    <property type="project" value="InterPro"/>
</dbReference>
<dbReference type="AlphaFoldDB" id="A0A833SDH0"/>
<comment type="function">
    <text evidence="8">Essential component of the vacuolar proton pump (V-ATPase), a multimeric enzyme that catalyzes the translocation of protons across the membranes. Required for assembly and activity of the V-ATPase.</text>
</comment>
<dbReference type="GO" id="GO:0005886">
    <property type="term" value="C:plasma membrane"/>
    <property type="evidence" value="ECO:0007669"/>
    <property type="project" value="TreeGrafter"/>
</dbReference>
<feature type="transmembrane region" description="Helical" evidence="8">
    <location>
        <begin position="217"/>
        <end position="242"/>
    </location>
</feature>
<reference evidence="9" key="1">
    <citation type="submission" date="2019-11" db="EMBL/GenBank/DDBJ databases">
        <title>The nuclear and mitochondrial genomes of Frieseomelitta varia - a highly eusocial stingless bee (Meliponini) with a permanently sterile worker caste.</title>
        <authorList>
            <person name="Freitas F.C.P."/>
            <person name="Lourenco A.P."/>
            <person name="Nunes F.M.F."/>
            <person name="Paschoal A.R."/>
            <person name="Abreu F.C.P."/>
            <person name="Barbin F.O."/>
            <person name="Bataglia L."/>
            <person name="Cardoso-Junior C.A.M."/>
            <person name="Cervoni M.S."/>
            <person name="Silva S.R."/>
            <person name="Dalarmi F."/>
            <person name="Del Lama M.A."/>
            <person name="Depintor T.S."/>
            <person name="Ferreira K.M."/>
            <person name="Goria P.S."/>
            <person name="Jaskot M.C."/>
            <person name="Lago D.C."/>
            <person name="Luna-Lucena D."/>
            <person name="Moda L.M."/>
            <person name="Nascimento L."/>
            <person name="Pedrino M."/>
            <person name="Rabico F.O."/>
            <person name="Sanches F.C."/>
            <person name="Santos D.E."/>
            <person name="Santos C.G."/>
            <person name="Vieira J."/>
            <person name="Lopes T.F."/>
            <person name="Barchuk A.R."/>
            <person name="Hartfelder K."/>
            <person name="Simoes Z.L.P."/>
            <person name="Bitondi M.M.G."/>
            <person name="Pinheiro D.G."/>
        </authorList>
    </citation>
    <scope>NUCLEOTIDE SEQUENCE</scope>
    <source>
        <strain evidence="9">USP_RPSP 00005682</strain>
        <tissue evidence="9">Whole individual</tissue>
    </source>
</reference>
<evidence type="ECO:0000256" key="5">
    <source>
        <dbReference type="ARBA" id="ARBA00022989"/>
    </source>
</evidence>
<keyword evidence="8" id="KW-0375">Hydrogen ion transport</keyword>
<evidence type="ECO:0000256" key="8">
    <source>
        <dbReference type="RuleBase" id="RU361189"/>
    </source>
</evidence>
<feature type="transmembrane region" description="Helical" evidence="8">
    <location>
        <begin position="13"/>
        <end position="36"/>
    </location>
</feature>
<dbReference type="GO" id="GO:0016471">
    <property type="term" value="C:vacuolar proton-transporting V-type ATPase complex"/>
    <property type="evidence" value="ECO:0007669"/>
    <property type="project" value="TreeGrafter"/>
</dbReference>
<organism evidence="9 10">
    <name type="scientific">Frieseomelitta varia</name>
    <dbReference type="NCBI Taxonomy" id="561572"/>
    <lineage>
        <taxon>Eukaryota</taxon>
        <taxon>Metazoa</taxon>
        <taxon>Ecdysozoa</taxon>
        <taxon>Arthropoda</taxon>
        <taxon>Hexapoda</taxon>
        <taxon>Insecta</taxon>
        <taxon>Pterygota</taxon>
        <taxon>Neoptera</taxon>
        <taxon>Endopterygota</taxon>
        <taxon>Hymenoptera</taxon>
        <taxon>Apocrita</taxon>
        <taxon>Aculeata</taxon>
        <taxon>Apoidea</taxon>
        <taxon>Anthophila</taxon>
        <taxon>Apidae</taxon>
        <taxon>Frieseomelitta</taxon>
    </lineage>
</organism>
<comment type="similarity">
    <text evidence="2 8">Belongs to the V-ATPase 116 kDa subunit family.</text>
</comment>
<dbReference type="Proteomes" id="UP000655588">
    <property type="component" value="Unassembled WGS sequence"/>
</dbReference>
<evidence type="ECO:0000256" key="6">
    <source>
        <dbReference type="ARBA" id="ARBA00023065"/>
    </source>
</evidence>
<evidence type="ECO:0000313" key="10">
    <source>
        <dbReference type="Proteomes" id="UP000655588"/>
    </source>
</evidence>
<dbReference type="Pfam" id="PF01496">
    <property type="entry name" value="V_ATPase_I"/>
    <property type="match status" value="1"/>
</dbReference>
<feature type="transmembrane region" description="Helical" evidence="8">
    <location>
        <begin position="93"/>
        <end position="111"/>
    </location>
</feature>
<evidence type="ECO:0000256" key="2">
    <source>
        <dbReference type="ARBA" id="ARBA00009904"/>
    </source>
</evidence>
<keyword evidence="3 8" id="KW-0813">Transport</keyword>
<keyword evidence="5 8" id="KW-1133">Transmembrane helix</keyword>
<keyword evidence="4 8" id="KW-0812">Transmembrane</keyword>
<evidence type="ECO:0000256" key="3">
    <source>
        <dbReference type="ARBA" id="ARBA00022448"/>
    </source>
</evidence>
<accession>A0A833SDH0</accession>
<dbReference type="GO" id="GO:0051117">
    <property type="term" value="F:ATPase binding"/>
    <property type="evidence" value="ECO:0007669"/>
    <property type="project" value="TreeGrafter"/>
</dbReference>
<keyword evidence="7 8" id="KW-0472">Membrane</keyword>
<sequence length="289" mass="32728">MYFRRRPNIIYEFIPQIIFLVFLFLYLVLLMFIKWIKYGPDSDGTDPAHGPFCAPSVLITFINMVLFKSETESKEPVVEKVCSPWMYAGQNGFQSLLVVIAVLCIPWMLFGKPVSMMYNRKKQHYQLNNHGTENGDVEGGVDAIQPASGIPQGGHKEEEEDMSEVFIHQGIHTIEYVLGSVSHTASYLRLWALSLAHAQLSEVLWNMVMRSGLTQEGWAGGIILWAVFAFWATLTVGILVLMEGLSAFLHTLRLHWVEFQSKFYAGLGYGFQPFSFEIILDAAQSTTED</sequence>
<keyword evidence="6 8" id="KW-0406">Ion transport</keyword>
<dbReference type="InterPro" id="IPR002490">
    <property type="entry name" value="V-ATPase_116kDa_su"/>
</dbReference>
<keyword evidence="10" id="KW-1185">Reference proteome</keyword>
<evidence type="ECO:0000256" key="4">
    <source>
        <dbReference type="ARBA" id="ARBA00022692"/>
    </source>
</evidence>
<dbReference type="GO" id="GO:0007035">
    <property type="term" value="P:vacuolar acidification"/>
    <property type="evidence" value="ECO:0007669"/>
    <property type="project" value="TreeGrafter"/>
</dbReference>
<dbReference type="GO" id="GO:0033179">
    <property type="term" value="C:proton-transporting V-type ATPase, V0 domain"/>
    <property type="evidence" value="ECO:0007669"/>
    <property type="project" value="InterPro"/>
</dbReference>
<proteinExistence type="inferred from homology"/>
<comment type="caution">
    <text evidence="9">The sequence shown here is derived from an EMBL/GenBank/DDBJ whole genome shotgun (WGS) entry which is preliminary data.</text>
</comment>
<comment type="subcellular location">
    <subcellularLocation>
        <location evidence="1">Membrane</location>
        <topology evidence="1">Multi-pass membrane protein</topology>
    </subcellularLocation>
</comment>
<protein>
    <recommendedName>
        <fullName evidence="8">V-type proton ATPase subunit a</fullName>
    </recommendedName>
</protein>
<evidence type="ECO:0000256" key="7">
    <source>
        <dbReference type="ARBA" id="ARBA00023136"/>
    </source>
</evidence>
<dbReference type="PANTHER" id="PTHR11629:SF63">
    <property type="entry name" value="V-TYPE PROTON ATPASE SUBUNIT A"/>
    <property type="match status" value="1"/>
</dbReference>
<evidence type="ECO:0000256" key="1">
    <source>
        <dbReference type="ARBA" id="ARBA00004141"/>
    </source>
</evidence>
<dbReference type="EMBL" id="WNWW01000052">
    <property type="protein sequence ID" value="KAF3430460.1"/>
    <property type="molecule type" value="Genomic_DNA"/>
</dbReference>
<evidence type="ECO:0000313" key="9">
    <source>
        <dbReference type="EMBL" id="KAF3430460.1"/>
    </source>
</evidence>
<comment type="caution">
    <text evidence="8">Lacks conserved residue(s) required for the propagation of feature annotation.</text>
</comment>